<evidence type="ECO:0000313" key="3">
    <source>
        <dbReference type="Proteomes" id="UP000284706"/>
    </source>
</evidence>
<reference evidence="2 3" key="1">
    <citation type="journal article" date="2018" name="Evol. Lett.">
        <title>Horizontal gene cluster transfer increased hallucinogenic mushroom diversity.</title>
        <authorList>
            <person name="Reynolds H.T."/>
            <person name="Vijayakumar V."/>
            <person name="Gluck-Thaler E."/>
            <person name="Korotkin H.B."/>
            <person name="Matheny P.B."/>
            <person name="Slot J.C."/>
        </authorList>
    </citation>
    <scope>NUCLEOTIDE SEQUENCE [LARGE SCALE GENOMIC DNA]</scope>
    <source>
        <strain evidence="2 3">SRW20</strain>
    </source>
</reference>
<sequence length="263" mass="29502">MVLRWWCTDVEGGGWAVRKIITLYEGEDLGNKSAPDYDPGAGRAYLSCRTRQLQDLWVEESAAFGVGGQTRVLGSPRRGCQTLRSYKSARGGRRAAVLVVWVVESLAKDQQREVLTSRIDRASCVEDASSVSQLLEGVSWKMKRPRRAARRLTTVLGGANVERHIEQEADERRGEEEIEGGVEEERRGGEKRRLESLLDMEGRGQLLYTSKGSVACRLGLCEWGTEEEMSMGRTLSAKRARRSLRRSPSLPPSLLPSRVFQYE</sequence>
<dbReference type="AlphaFoldDB" id="A0A409WWM6"/>
<organism evidence="2 3">
    <name type="scientific">Gymnopilus dilepis</name>
    <dbReference type="NCBI Taxonomy" id="231916"/>
    <lineage>
        <taxon>Eukaryota</taxon>
        <taxon>Fungi</taxon>
        <taxon>Dikarya</taxon>
        <taxon>Basidiomycota</taxon>
        <taxon>Agaricomycotina</taxon>
        <taxon>Agaricomycetes</taxon>
        <taxon>Agaricomycetidae</taxon>
        <taxon>Agaricales</taxon>
        <taxon>Agaricineae</taxon>
        <taxon>Hymenogastraceae</taxon>
        <taxon>Gymnopilus</taxon>
    </lineage>
</organism>
<evidence type="ECO:0000313" key="2">
    <source>
        <dbReference type="EMBL" id="PPQ82912.1"/>
    </source>
</evidence>
<comment type="caution">
    <text evidence="2">The sequence shown here is derived from an EMBL/GenBank/DDBJ whole genome shotgun (WGS) entry which is preliminary data.</text>
</comment>
<protein>
    <submittedName>
        <fullName evidence="2">Uncharacterized protein</fullName>
    </submittedName>
</protein>
<feature type="region of interest" description="Disordered" evidence="1">
    <location>
        <begin position="228"/>
        <end position="263"/>
    </location>
</feature>
<accession>A0A409WWM6</accession>
<dbReference type="EMBL" id="NHYE01004689">
    <property type="protein sequence ID" value="PPQ82912.1"/>
    <property type="molecule type" value="Genomic_DNA"/>
</dbReference>
<evidence type="ECO:0000256" key="1">
    <source>
        <dbReference type="SAM" id="MobiDB-lite"/>
    </source>
</evidence>
<proteinExistence type="predicted"/>
<feature type="compositionally biased region" description="Basic residues" evidence="1">
    <location>
        <begin position="236"/>
        <end position="245"/>
    </location>
</feature>
<name>A0A409WWM6_9AGAR</name>
<keyword evidence="3" id="KW-1185">Reference proteome</keyword>
<dbReference type="Proteomes" id="UP000284706">
    <property type="component" value="Unassembled WGS sequence"/>
</dbReference>
<dbReference type="InParanoid" id="A0A409WWM6"/>
<gene>
    <name evidence="2" type="ORF">CVT26_007714</name>
</gene>
<feature type="region of interest" description="Disordered" evidence="1">
    <location>
        <begin position="167"/>
        <end position="191"/>
    </location>
</feature>